<reference evidence="3 4" key="1">
    <citation type="submission" date="2024-10" db="EMBL/GenBank/DDBJ databases">
        <title>The Natural Products Discovery Center: Release of the First 8490 Sequenced Strains for Exploring Actinobacteria Biosynthetic Diversity.</title>
        <authorList>
            <person name="Kalkreuter E."/>
            <person name="Kautsar S.A."/>
            <person name="Yang D."/>
            <person name="Bader C.D."/>
            <person name="Teijaro C.N."/>
            <person name="Fluegel L."/>
            <person name="Davis C.M."/>
            <person name="Simpson J.R."/>
            <person name="Lauterbach L."/>
            <person name="Steele A.D."/>
            <person name="Gui C."/>
            <person name="Meng S."/>
            <person name="Li G."/>
            <person name="Viehrig K."/>
            <person name="Ye F."/>
            <person name="Su P."/>
            <person name="Kiefer A.F."/>
            <person name="Nichols A."/>
            <person name="Cepeda A.J."/>
            <person name="Yan W."/>
            <person name="Fan B."/>
            <person name="Jiang Y."/>
            <person name="Adhikari A."/>
            <person name="Zheng C.-J."/>
            <person name="Schuster L."/>
            <person name="Cowan T.M."/>
            <person name="Smanski M.J."/>
            <person name="Chevrette M.G."/>
            <person name="De Carvalho L.P.S."/>
            <person name="Shen B."/>
        </authorList>
    </citation>
    <scope>NUCLEOTIDE SEQUENCE [LARGE SCALE GENOMIC DNA]</scope>
    <source>
        <strain evidence="3 4">NPDC049639</strain>
    </source>
</reference>
<evidence type="ECO:0000313" key="3">
    <source>
        <dbReference type="EMBL" id="MFI7585514.1"/>
    </source>
</evidence>
<keyword evidence="2" id="KW-1133">Transmembrane helix</keyword>
<comment type="caution">
    <text evidence="3">The sequence shown here is derived from an EMBL/GenBank/DDBJ whole genome shotgun (WGS) entry which is preliminary data.</text>
</comment>
<sequence length="857" mass="89612">MKDFRTRSGAVVRRPQVALAVVVALLGIFVIASTPGGQAPTVSWLRTSMAGALGVENSTVAVTATAAPSNSSTTVAGTGPVAGIKVTVSQTANLVNQNVDVTWSGAAPTVGLPNYAANYMQLMQCWGDVAPDPTTCQFGGKVATDTRGGFNAASRRLDQDLYVDPDQKGLDGGPLQVRTWEPFQPVQGDLVTGAEVAENSYFDRYTTNEIPFALTRGDGKGYASFEVQTFREASGLGCGDRITDGALQGKTRNCWLVVVPRGDTEVDGTPLDTVLNQSSHRLNSSPFSATNWARRIVVPLKFAATSSVCPIEAKQRPVAGAETSAEAVLRWQPALCADNGPVFSYATIAESVVERGLASESPDMALLNGPTTSPPPSDRRYVYAPLTVSGISISFLIERRSAVDAPAAVKDLDGGRISDIKLTPRLAAKLLTQSYVQDVSATARYLGKNPDNITKDPEFLKLNPVFADLSFRDTIETLVPIGLSRSNALIWNWITSDQKAVDFVAGLPDEYGMRVNPFYQGLDVPREDFAKLDPLCEKVVAGAPALCTLDRHPYAQDFHDTGRSVGRGDALSRVSWDVFAVPPAWKKLPPQLDGLRALFGVTDTATAARYGIIPAKLQNGAGRFVGPDAKGLSEGLAAMGSSSVSGVLAPNPGSTRKGAYPLTEVTYGVTAPNILDQAAANDYATFIKYAVGSGQKEGAGVGELPPGYLPLTAKLKAQALAAAAEIKARKGPKKTATTDDSNTSGSGKTSGTGGSSSPASTPSASASPTPPATPVATASAVPTSYTPGVAAVFGRYGLLIALTLGSCALIAGLVLPRLARRPRQQGAAPASSTEEQLHTGSRQEQDSGVPVGSQNSP</sequence>
<keyword evidence="2" id="KW-0812">Transmembrane</keyword>
<dbReference type="Gene3D" id="3.40.190.10">
    <property type="entry name" value="Periplasmic binding protein-like II"/>
    <property type="match status" value="1"/>
</dbReference>
<dbReference type="Proteomes" id="UP001612915">
    <property type="component" value="Unassembled WGS sequence"/>
</dbReference>
<feature type="compositionally biased region" description="Basic and acidic residues" evidence="1">
    <location>
        <begin position="835"/>
        <end position="845"/>
    </location>
</feature>
<feature type="region of interest" description="Disordered" evidence="1">
    <location>
        <begin position="821"/>
        <end position="857"/>
    </location>
</feature>
<dbReference type="RefSeq" id="WP_398273514.1">
    <property type="nucleotide sequence ID" value="NZ_JBITLV010000001.1"/>
</dbReference>
<feature type="transmembrane region" description="Helical" evidence="2">
    <location>
        <begin position="796"/>
        <end position="815"/>
    </location>
</feature>
<organism evidence="3 4">
    <name type="scientific">Spongisporangium articulatum</name>
    <dbReference type="NCBI Taxonomy" id="3362603"/>
    <lineage>
        <taxon>Bacteria</taxon>
        <taxon>Bacillati</taxon>
        <taxon>Actinomycetota</taxon>
        <taxon>Actinomycetes</taxon>
        <taxon>Kineosporiales</taxon>
        <taxon>Kineosporiaceae</taxon>
        <taxon>Spongisporangium</taxon>
    </lineage>
</organism>
<dbReference type="EMBL" id="JBITLV010000001">
    <property type="protein sequence ID" value="MFI7585514.1"/>
    <property type="molecule type" value="Genomic_DNA"/>
</dbReference>
<name>A0ABW8AGN1_9ACTN</name>
<accession>A0ABW8AGN1</accession>
<dbReference type="SUPFAM" id="SSF53850">
    <property type="entry name" value="Periplasmic binding protein-like II"/>
    <property type="match status" value="1"/>
</dbReference>
<gene>
    <name evidence="3" type="ORF">ACIB24_00395</name>
</gene>
<feature type="compositionally biased region" description="Low complexity" evidence="1">
    <location>
        <begin position="755"/>
        <end position="767"/>
    </location>
</feature>
<keyword evidence="4" id="KW-1185">Reference proteome</keyword>
<protein>
    <recommendedName>
        <fullName evidence="5">PBP domain-containing protein</fullName>
    </recommendedName>
</protein>
<evidence type="ECO:0000256" key="2">
    <source>
        <dbReference type="SAM" id="Phobius"/>
    </source>
</evidence>
<evidence type="ECO:0008006" key="5">
    <source>
        <dbReference type="Google" id="ProtNLM"/>
    </source>
</evidence>
<evidence type="ECO:0000256" key="1">
    <source>
        <dbReference type="SAM" id="MobiDB-lite"/>
    </source>
</evidence>
<feature type="compositionally biased region" description="Low complexity" evidence="1">
    <location>
        <begin position="738"/>
        <end position="747"/>
    </location>
</feature>
<proteinExistence type="predicted"/>
<keyword evidence="2" id="KW-0472">Membrane</keyword>
<feature type="region of interest" description="Disordered" evidence="1">
    <location>
        <begin position="728"/>
        <end position="780"/>
    </location>
</feature>
<evidence type="ECO:0000313" key="4">
    <source>
        <dbReference type="Proteomes" id="UP001612915"/>
    </source>
</evidence>